<organism evidence="2 3">
    <name type="scientific">Algoriphagus hitonicola</name>
    <dbReference type="NCBI Taxonomy" id="435880"/>
    <lineage>
        <taxon>Bacteria</taxon>
        <taxon>Pseudomonadati</taxon>
        <taxon>Bacteroidota</taxon>
        <taxon>Cytophagia</taxon>
        <taxon>Cytophagales</taxon>
        <taxon>Cyclobacteriaceae</taxon>
        <taxon>Algoriphagus</taxon>
    </lineage>
</organism>
<keyword evidence="3" id="KW-1185">Reference proteome</keyword>
<evidence type="ECO:0000313" key="3">
    <source>
        <dbReference type="Proteomes" id="UP000199642"/>
    </source>
</evidence>
<dbReference type="InterPro" id="IPR014914">
    <property type="entry name" value="RES_dom"/>
</dbReference>
<dbReference type="Pfam" id="PF08808">
    <property type="entry name" value="RES"/>
    <property type="match status" value="1"/>
</dbReference>
<reference evidence="3" key="1">
    <citation type="submission" date="2016-10" db="EMBL/GenBank/DDBJ databases">
        <authorList>
            <person name="Varghese N."/>
            <person name="Submissions S."/>
        </authorList>
    </citation>
    <scope>NUCLEOTIDE SEQUENCE [LARGE SCALE GENOMIC DNA]</scope>
    <source>
        <strain evidence="3">DSM 19315</strain>
    </source>
</reference>
<dbReference type="EMBL" id="FOPC01000004">
    <property type="protein sequence ID" value="SFG48779.1"/>
    <property type="molecule type" value="Genomic_DNA"/>
</dbReference>
<sequence>MSSLNFLELLSIKGSVVTKSAWKLVELEIEGKIPVLEVDHLPENWKSRPYPSETQEFGTIWSKRLISPVLKIPSCRIQLSSYPEDHNLLINPLHSEFSQRIKTLNIFDVSFEVNQ</sequence>
<accession>A0A1I2SAS9</accession>
<evidence type="ECO:0000313" key="2">
    <source>
        <dbReference type="EMBL" id="SFG48779.1"/>
    </source>
</evidence>
<proteinExistence type="predicted"/>
<feature type="domain" description="RES" evidence="1">
    <location>
        <begin position="20"/>
        <end position="102"/>
    </location>
</feature>
<name>A0A1I2SAS9_9BACT</name>
<dbReference type="STRING" id="435880.SAMN04487988_104161"/>
<protein>
    <recommendedName>
        <fullName evidence="1">RES domain-containing protein</fullName>
    </recommendedName>
</protein>
<evidence type="ECO:0000259" key="1">
    <source>
        <dbReference type="Pfam" id="PF08808"/>
    </source>
</evidence>
<gene>
    <name evidence="2" type="ORF">SAMN04487988_104161</name>
</gene>
<dbReference type="AlphaFoldDB" id="A0A1I2SAS9"/>
<dbReference type="Proteomes" id="UP000199642">
    <property type="component" value="Unassembled WGS sequence"/>
</dbReference>